<comment type="caution">
    <text evidence="5">The sequence shown here is derived from an EMBL/GenBank/DDBJ whole genome shotgun (WGS) entry which is preliminary data.</text>
</comment>
<dbReference type="PANTHER" id="PTHR12159">
    <property type="entry name" value="G/T AND G/U MISMATCH-SPECIFIC DNA GLYCOSYLASE"/>
    <property type="match status" value="1"/>
</dbReference>
<evidence type="ECO:0000313" key="6">
    <source>
        <dbReference type="Proteomes" id="UP000266489"/>
    </source>
</evidence>
<dbReference type="InterPro" id="IPR015637">
    <property type="entry name" value="MUG/TDG"/>
</dbReference>
<dbReference type="InterPro" id="IPR005122">
    <property type="entry name" value="Uracil-DNA_glycosylase-like"/>
</dbReference>
<name>A0A398DI62_9BACT</name>
<dbReference type="AlphaFoldDB" id="A0A398DI62"/>
<dbReference type="OrthoDB" id="9799921at2"/>
<dbReference type="PANTHER" id="PTHR12159:SF9">
    <property type="entry name" value="G_T MISMATCH-SPECIFIC THYMINE DNA GLYCOSYLASE"/>
    <property type="match status" value="1"/>
</dbReference>
<dbReference type="InterPro" id="IPR036895">
    <property type="entry name" value="Uracil-DNA_glycosylase-like_sf"/>
</dbReference>
<dbReference type="Proteomes" id="UP000266489">
    <property type="component" value="Unassembled WGS sequence"/>
</dbReference>
<dbReference type="CDD" id="cd10028">
    <property type="entry name" value="UDG-F2_TDG_MUG"/>
    <property type="match status" value="1"/>
</dbReference>
<keyword evidence="3" id="KW-0234">DNA repair</keyword>
<evidence type="ECO:0000256" key="1">
    <source>
        <dbReference type="ARBA" id="ARBA00022763"/>
    </source>
</evidence>
<dbReference type="SUPFAM" id="SSF52141">
    <property type="entry name" value="Uracil-DNA glycosylase-like"/>
    <property type="match status" value="1"/>
</dbReference>
<dbReference type="Pfam" id="PF03167">
    <property type="entry name" value="UDG"/>
    <property type="match status" value="1"/>
</dbReference>
<evidence type="ECO:0000313" key="5">
    <source>
        <dbReference type="EMBL" id="RIE14845.1"/>
    </source>
</evidence>
<dbReference type="EMBL" id="QXIU01000043">
    <property type="protein sequence ID" value="RIE14845.1"/>
    <property type="molecule type" value="Genomic_DNA"/>
</dbReference>
<gene>
    <name evidence="5" type="ORF">SMC5_01555</name>
</gene>
<evidence type="ECO:0000256" key="3">
    <source>
        <dbReference type="ARBA" id="ARBA00023204"/>
    </source>
</evidence>
<evidence type="ECO:0000259" key="4">
    <source>
        <dbReference type="Pfam" id="PF03167"/>
    </source>
</evidence>
<organism evidence="5 6">
    <name type="scientific">Candidatus Cryosericum odellii</name>
    <dbReference type="NCBI Taxonomy" id="2290917"/>
    <lineage>
        <taxon>Bacteria</taxon>
        <taxon>Pseudomonadati</taxon>
        <taxon>Caldisericota/Cryosericota group</taxon>
        <taxon>Candidatus Cryosericota</taxon>
        <taxon>Candidatus Cryosericia</taxon>
        <taxon>Candidatus Cryosericales</taxon>
        <taxon>Candidatus Cryosericaceae</taxon>
        <taxon>Candidatus Cryosericum</taxon>
    </lineage>
</organism>
<protein>
    <submittedName>
        <fullName evidence="5">Mismatch-specific DNA-glycosylase</fullName>
    </submittedName>
</protein>
<dbReference type="GO" id="GO:0004844">
    <property type="term" value="F:uracil DNA N-glycosylase activity"/>
    <property type="evidence" value="ECO:0007669"/>
    <property type="project" value="TreeGrafter"/>
</dbReference>
<dbReference type="Gene3D" id="3.40.470.10">
    <property type="entry name" value="Uracil-DNA glycosylase-like domain"/>
    <property type="match status" value="1"/>
</dbReference>
<keyword evidence="2" id="KW-0378">Hydrolase</keyword>
<feature type="domain" description="Uracil-DNA glycosylase-like" evidence="4">
    <location>
        <begin position="28"/>
        <end position="177"/>
    </location>
</feature>
<dbReference type="GO" id="GO:0008263">
    <property type="term" value="F:pyrimidine-specific mismatch base pair DNA N-glycosylase activity"/>
    <property type="evidence" value="ECO:0007669"/>
    <property type="project" value="TreeGrafter"/>
</dbReference>
<evidence type="ECO:0000256" key="2">
    <source>
        <dbReference type="ARBA" id="ARBA00022801"/>
    </source>
</evidence>
<accession>A0A398DI62</accession>
<dbReference type="GO" id="GO:0006285">
    <property type="term" value="P:base-excision repair, AP site formation"/>
    <property type="evidence" value="ECO:0007669"/>
    <property type="project" value="InterPro"/>
</dbReference>
<reference evidence="5 6" key="1">
    <citation type="submission" date="2018-09" db="EMBL/GenBank/DDBJ databases">
        <title>Discovery and Ecogenomic Context for Candidatus Cryosericales, a Global Caldiserica Order Active in Thawing Permafrost.</title>
        <authorList>
            <person name="Martinez M.A."/>
            <person name="Woodcroft B.J."/>
            <person name="Ignacio Espinoza J.C."/>
            <person name="Zayed A."/>
            <person name="Singleton C.M."/>
            <person name="Boyd J."/>
            <person name="Li Y.-F."/>
            <person name="Purvine S."/>
            <person name="Maughan H."/>
            <person name="Hodgkins S.B."/>
            <person name="Anderson D."/>
            <person name="Sederholm M."/>
            <person name="Temperton B."/>
            <person name="Saleska S.R."/>
            <person name="Tyson G.W."/>
            <person name="Rich V.I."/>
        </authorList>
    </citation>
    <scope>NUCLEOTIDE SEQUENCE [LARGE SCALE GENOMIC DNA]</scope>
    <source>
        <strain evidence="5 6">SMC5</strain>
    </source>
</reference>
<sequence>MRNQHGQGGGELEPALDGRSARELIPDVLTDGLSVVFCGSALGDVSWERRAYYANPGNRFWQTLAEVGLTPRRLVAEEYPQLVDWGIGLTDLVKTDHGQDVHIFDGHVDLDEARRLLRAKVLRWQPRVLAFTSRTVAAQFLGWRAVLGRQPDCVGRTVVWVLPSTSGLARRFFDIGPWQDLARFVRDTTGGVS</sequence>
<dbReference type="RefSeq" id="WP_119086930.1">
    <property type="nucleotide sequence ID" value="NZ_QXIU01000043.1"/>
</dbReference>
<proteinExistence type="predicted"/>
<keyword evidence="1" id="KW-0227">DNA damage</keyword>